<dbReference type="EMBL" id="CP000804">
    <property type="protein sequence ID" value="ABU59052.1"/>
    <property type="molecule type" value="Genomic_DNA"/>
</dbReference>
<accession>A7NNB9</accession>
<reference evidence="3 4" key="1">
    <citation type="submission" date="2007-08" db="EMBL/GenBank/DDBJ databases">
        <title>Complete sequence of Roseiflexus castenholzii DSM 13941.</title>
        <authorList>
            <consortium name="US DOE Joint Genome Institute"/>
            <person name="Copeland A."/>
            <person name="Lucas S."/>
            <person name="Lapidus A."/>
            <person name="Barry K."/>
            <person name="Glavina del Rio T."/>
            <person name="Dalin E."/>
            <person name="Tice H."/>
            <person name="Pitluck S."/>
            <person name="Thompson L.S."/>
            <person name="Brettin T."/>
            <person name="Bruce D."/>
            <person name="Detter J.C."/>
            <person name="Han C."/>
            <person name="Tapia R."/>
            <person name="Schmutz J."/>
            <person name="Larimer F."/>
            <person name="Land M."/>
            <person name="Hauser L."/>
            <person name="Kyrpides N."/>
            <person name="Mikhailova N."/>
            <person name="Bryant D.A."/>
            <person name="Hanada S."/>
            <person name="Tsukatani Y."/>
            <person name="Richardson P."/>
        </authorList>
    </citation>
    <scope>NUCLEOTIDE SEQUENCE [LARGE SCALE GENOMIC DNA]</scope>
    <source>
        <strain evidence="4">DSM 13941 / HLO8</strain>
    </source>
</reference>
<protein>
    <submittedName>
        <fullName evidence="3">PDZ/DHR/GLGF domain protein</fullName>
    </submittedName>
</protein>
<dbReference type="OrthoDB" id="271184at2"/>
<dbReference type="HOGENOM" id="CLU_1650834_0_0_0"/>
<dbReference type="InterPro" id="IPR036034">
    <property type="entry name" value="PDZ_sf"/>
</dbReference>
<keyword evidence="1" id="KW-1133">Transmembrane helix</keyword>
<dbReference type="Pfam" id="PF13180">
    <property type="entry name" value="PDZ_2"/>
    <property type="match status" value="1"/>
</dbReference>
<dbReference type="AlphaFoldDB" id="A7NNB9"/>
<gene>
    <name evidence="3" type="ordered locus">Rcas_2995</name>
</gene>
<name>A7NNB9_ROSCS</name>
<feature type="domain" description="PDZ" evidence="2">
    <location>
        <begin position="67"/>
        <end position="125"/>
    </location>
</feature>
<keyword evidence="4" id="KW-1185">Reference proteome</keyword>
<dbReference type="InterPro" id="IPR001478">
    <property type="entry name" value="PDZ"/>
</dbReference>
<organism evidence="3 4">
    <name type="scientific">Roseiflexus castenholzii (strain DSM 13941 / HLO8)</name>
    <dbReference type="NCBI Taxonomy" id="383372"/>
    <lineage>
        <taxon>Bacteria</taxon>
        <taxon>Bacillati</taxon>
        <taxon>Chloroflexota</taxon>
        <taxon>Chloroflexia</taxon>
        <taxon>Chloroflexales</taxon>
        <taxon>Roseiflexineae</taxon>
        <taxon>Roseiflexaceae</taxon>
        <taxon>Roseiflexus</taxon>
    </lineage>
</organism>
<sequence>MTEGSSRSLDRRWWTAGLIASTALLCVWCGVFAGIGGWVAGRDIGRREARLELSATAAAQPVLPDLGVLVTRLDRSGPAARAGVARGDVIVAIEGVYVQDARDLRNEILRYRVGDTIRLTILRDQSEQTMNVVLGAFPGNPRLPYLGVYYTARGEEPADL</sequence>
<evidence type="ECO:0000313" key="4">
    <source>
        <dbReference type="Proteomes" id="UP000000263"/>
    </source>
</evidence>
<dbReference type="SUPFAM" id="SSF50156">
    <property type="entry name" value="PDZ domain-like"/>
    <property type="match status" value="1"/>
</dbReference>
<keyword evidence="1" id="KW-0812">Transmembrane</keyword>
<feature type="transmembrane region" description="Helical" evidence="1">
    <location>
        <begin position="13"/>
        <end position="40"/>
    </location>
</feature>
<dbReference type="eggNOG" id="COG0265">
    <property type="taxonomic scope" value="Bacteria"/>
</dbReference>
<dbReference type="KEGG" id="rca:Rcas_2995"/>
<dbReference type="Proteomes" id="UP000000263">
    <property type="component" value="Chromosome"/>
</dbReference>
<evidence type="ECO:0000256" key="1">
    <source>
        <dbReference type="SAM" id="Phobius"/>
    </source>
</evidence>
<proteinExistence type="predicted"/>
<dbReference type="SMART" id="SM00228">
    <property type="entry name" value="PDZ"/>
    <property type="match status" value="1"/>
</dbReference>
<evidence type="ECO:0000259" key="2">
    <source>
        <dbReference type="PROSITE" id="PS50106"/>
    </source>
</evidence>
<dbReference type="STRING" id="383372.Rcas_2995"/>
<keyword evidence="1" id="KW-0472">Membrane</keyword>
<dbReference type="Gene3D" id="2.30.42.10">
    <property type="match status" value="1"/>
</dbReference>
<dbReference type="PROSITE" id="PS50106">
    <property type="entry name" value="PDZ"/>
    <property type="match status" value="1"/>
</dbReference>
<evidence type="ECO:0000313" key="3">
    <source>
        <dbReference type="EMBL" id="ABU59052.1"/>
    </source>
</evidence>